<evidence type="ECO:0000256" key="4">
    <source>
        <dbReference type="ARBA" id="ARBA00022833"/>
    </source>
</evidence>
<evidence type="ECO:0000256" key="2">
    <source>
        <dbReference type="ARBA" id="ARBA00022723"/>
    </source>
</evidence>
<organism evidence="7 8">
    <name type="scientific">Pelagibacterium flavum</name>
    <dbReference type="NCBI Taxonomy" id="2984530"/>
    <lineage>
        <taxon>Bacteria</taxon>
        <taxon>Pseudomonadati</taxon>
        <taxon>Pseudomonadota</taxon>
        <taxon>Alphaproteobacteria</taxon>
        <taxon>Hyphomicrobiales</taxon>
        <taxon>Devosiaceae</taxon>
        <taxon>Pelagibacterium</taxon>
    </lineage>
</organism>
<evidence type="ECO:0000313" key="8">
    <source>
        <dbReference type="Proteomes" id="UP001163882"/>
    </source>
</evidence>
<evidence type="ECO:0000256" key="1">
    <source>
        <dbReference type="ARBA" id="ARBA00022670"/>
    </source>
</evidence>
<keyword evidence="5" id="KW-0482">Metalloprotease</keyword>
<dbReference type="InterPro" id="IPR028090">
    <property type="entry name" value="JAB_dom_prok"/>
</dbReference>
<evidence type="ECO:0000256" key="5">
    <source>
        <dbReference type="ARBA" id="ARBA00023049"/>
    </source>
</evidence>
<evidence type="ECO:0000259" key="6">
    <source>
        <dbReference type="Pfam" id="PF14464"/>
    </source>
</evidence>
<dbReference type="SUPFAM" id="SSF102712">
    <property type="entry name" value="JAB1/MPN domain"/>
    <property type="match status" value="1"/>
</dbReference>
<sequence length="153" mass="17067">MHLILAPDQRDKLLEALERAGSKEIGGQLFGELLAPSKFLITELVVQPRAGSFSRFVVDLFHAAKAAMRFFDRTGHRYPTFNYIGEWHSHPSFAVMASSTDIETMRNLVHETDFAGNFAVLMIVRADAGILSVGSWVFDPQGRESEAKVEVQT</sequence>
<keyword evidence="3" id="KW-0378">Hydrolase</keyword>
<accession>A0ABY6ILP1</accession>
<keyword evidence="4" id="KW-0862">Zinc</keyword>
<protein>
    <submittedName>
        <fullName evidence="7">Mov34/MPN/PAD-1 family protein</fullName>
    </submittedName>
</protein>
<dbReference type="Gene3D" id="3.40.140.10">
    <property type="entry name" value="Cytidine Deaminase, domain 2"/>
    <property type="match status" value="1"/>
</dbReference>
<gene>
    <name evidence="7" type="ORF">OF122_09925</name>
</gene>
<keyword evidence="2" id="KW-0479">Metal-binding</keyword>
<feature type="domain" description="JAB" evidence="6">
    <location>
        <begin position="10"/>
        <end position="125"/>
    </location>
</feature>
<dbReference type="RefSeq" id="WP_264224102.1">
    <property type="nucleotide sequence ID" value="NZ_CP107716.1"/>
</dbReference>
<dbReference type="EMBL" id="CP107716">
    <property type="protein sequence ID" value="UYQ70407.1"/>
    <property type="molecule type" value="Genomic_DNA"/>
</dbReference>
<proteinExistence type="predicted"/>
<reference evidence="7" key="1">
    <citation type="submission" date="2022-10" db="EMBL/GenBank/DDBJ databases">
        <title>YIM 151497 complete genome.</title>
        <authorList>
            <person name="Chen X."/>
        </authorList>
    </citation>
    <scope>NUCLEOTIDE SEQUENCE</scope>
    <source>
        <strain evidence="7">YIM 151497</strain>
    </source>
</reference>
<evidence type="ECO:0000313" key="7">
    <source>
        <dbReference type="EMBL" id="UYQ70407.1"/>
    </source>
</evidence>
<name>A0ABY6ILP1_9HYPH</name>
<evidence type="ECO:0000256" key="3">
    <source>
        <dbReference type="ARBA" id="ARBA00022801"/>
    </source>
</evidence>
<keyword evidence="1" id="KW-0645">Protease</keyword>
<dbReference type="Pfam" id="PF14464">
    <property type="entry name" value="Prok-JAB"/>
    <property type="match status" value="1"/>
</dbReference>
<keyword evidence="8" id="KW-1185">Reference proteome</keyword>
<dbReference type="Proteomes" id="UP001163882">
    <property type="component" value="Chromosome"/>
</dbReference>